<gene>
    <name evidence="1" type="ORF">C5O19_15725</name>
</gene>
<evidence type="ECO:0000313" key="2">
    <source>
        <dbReference type="Proteomes" id="UP000239590"/>
    </source>
</evidence>
<dbReference type="RefSeq" id="WP_104714312.1">
    <property type="nucleotide sequence ID" value="NZ_PTRA01000002.1"/>
</dbReference>
<dbReference type="InterPro" id="IPR036086">
    <property type="entry name" value="ParB/Sulfiredoxin_sf"/>
</dbReference>
<evidence type="ECO:0000313" key="1">
    <source>
        <dbReference type="EMBL" id="PQA56789.1"/>
    </source>
</evidence>
<proteinExistence type="predicted"/>
<name>A0A2S7IJ99_9BACT</name>
<reference evidence="2" key="1">
    <citation type="submission" date="2018-02" db="EMBL/GenBank/DDBJ databases">
        <title>Genome sequencing of Solimonas sp. HR-BB.</title>
        <authorList>
            <person name="Lee Y."/>
            <person name="Jeon C.O."/>
        </authorList>
    </citation>
    <scope>NUCLEOTIDE SEQUENCE [LARGE SCALE GENOMIC DNA]</scope>
    <source>
        <strain evidence="2">HR-U</strain>
    </source>
</reference>
<dbReference type="OrthoDB" id="5944985at2"/>
<dbReference type="SUPFAM" id="SSF110849">
    <property type="entry name" value="ParB/Sulfiredoxin"/>
    <property type="match status" value="1"/>
</dbReference>
<keyword evidence="2" id="KW-1185">Reference proteome</keyword>
<sequence length="283" mass="32065">MKKIVNQFGTKDLIKKDSGSLVQQELIKNQITIIPELETLIPPLLDDEYKQLEANILREGCREPLLVWETPASSVRNTDDNHSLFVLVDGHNRYRICSNHGINFRILLKEFPGLEEVRAYMIDNQLGRRNLTPEQTSYLRGQKYLSLKKDSGRPVGETAGKRTEEILAEQFNVSPKTIRTDAEFAKGLDKTSTDLKKEILSRKSKVNKGDIVKLADTPTSDQPISSVEELQQVISKKKKPVKASQPQNELVRLKQLVEQLETGSSRATYQEIIDLAQSLLNNL</sequence>
<organism evidence="1 2">
    <name type="scientific">Siphonobacter curvatus</name>
    <dbReference type="NCBI Taxonomy" id="2094562"/>
    <lineage>
        <taxon>Bacteria</taxon>
        <taxon>Pseudomonadati</taxon>
        <taxon>Bacteroidota</taxon>
        <taxon>Cytophagia</taxon>
        <taxon>Cytophagales</taxon>
        <taxon>Cytophagaceae</taxon>
        <taxon>Siphonobacter</taxon>
    </lineage>
</organism>
<protein>
    <recommendedName>
        <fullName evidence="3">ParB/Sulfiredoxin domain-containing protein</fullName>
    </recommendedName>
</protein>
<dbReference type="AlphaFoldDB" id="A0A2S7IJ99"/>
<dbReference type="EMBL" id="PTRA01000002">
    <property type="protein sequence ID" value="PQA56789.1"/>
    <property type="molecule type" value="Genomic_DNA"/>
</dbReference>
<dbReference type="Proteomes" id="UP000239590">
    <property type="component" value="Unassembled WGS sequence"/>
</dbReference>
<accession>A0A2S7IJ99</accession>
<evidence type="ECO:0008006" key="3">
    <source>
        <dbReference type="Google" id="ProtNLM"/>
    </source>
</evidence>
<comment type="caution">
    <text evidence="1">The sequence shown here is derived from an EMBL/GenBank/DDBJ whole genome shotgun (WGS) entry which is preliminary data.</text>
</comment>